<comment type="caution">
    <text evidence="1">The sequence shown here is derived from an EMBL/GenBank/DDBJ whole genome shotgun (WGS) entry which is preliminary data.</text>
</comment>
<evidence type="ECO:0000313" key="1">
    <source>
        <dbReference type="EMBL" id="MBB5020306.1"/>
    </source>
</evidence>
<sequence length="184" mass="20364">MSARKAALSLYALGTADQQWILSQLDDAERQQLECYLKELQSLGIPADPELASTIIRPEVKPTLAHPALSDTALRFKEQLDEIPMSHIISVLRQEPGWMLVPLLRLGPWPWQASLLSSLDEDRRVALVSALHAESPVPAEFALALLKALQTKAISLPKQLDRSAPEASAGAPSPLLRWVRKWLP</sequence>
<name>A0A840MVD7_9PROT</name>
<organism evidence="1 2">
    <name type="scientific">Chitinivorax tropicus</name>
    <dbReference type="NCBI Taxonomy" id="714531"/>
    <lineage>
        <taxon>Bacteria</taxon>
        <taxon>Pseudomonadati</taxon>
        <taxon>Pseudomonadota</taxon>
        <taxon>Betaproteobacteria</taxon>
        <taxon>Chitinivorax</taxon>
    </lineage>
</organism>
<accession>A0A840MVD7</accession>
<keyword evidence="1" id="KW-0282">Flagellum</keyword>
<dbReference type="Proteomes" id="UP000575898">
    <property type="component" value="Unassembled WGS sequence"/>
</dbReference>
<gene>
    <name evidence="1" type="ORF">HNQ59_003625</name>
</gene>
<protein>
    <submittedName>
        <fullName evidence="1">Flagellar motor switch protein FliG</fullName>
    </submittedName>
</protein>
<evidence type="ECO:0000313" key="2">
    <source>
        <dbReference type="Proteomes" id="UP000575898"/>
    </source>
</evidence>
<reference evidence="1 2" key="1">
    <citation type="submission" date="2020-08" db="EMBL/GenBank/DDBJ databases">
        <title>Genomic Encyclopedia of Type Strains, Phase IV (KMG-IV): sequencing the most valuable type-strain genomes for metagenomic binning, comparative biology and taxonomic classification.</title>
        <authorList>
            <person name="Goeker M."/>
        </authorList>
    </citation>
    <scope>NUCLEOTIDE SEQUENCE [LARGE SCALE GENOMIC DNA]</scope>
    <source>
        <strain evidence="1 2">DSM 27165</strain>
    </source>
</reference>
<keyword evidence="1" id="KW-0966">Cell projection</keyword>
<keyword evidence="1" id="KW-0969">Cilium</keyword>
<keyword evidence="2" id="KW-1185">Reference proteome</keyword>
<proteinExistence type="predicted"/>
<dbReference type="EMBL" id="JACHHY010000030">
    <property type="protein sequence ID" value="MBB5020306.1"/>
    <property type="molecule type" value="Genomic_DNA"/>
</dbReference>
<dbReference type="AlphaFoldDB" id="A0A840MVD7"/>